<dbReference type="InterPro" id="IPR036388">
    <property type="entry name" value="WH-like_DNA-bd_sf"/>
</dbReference>
<comment type="similarity">
    <text evidence="1">Belongs to the ROK (NagC/XylR) family.</text>
</comment>
<feature type="domain" description="HTH marR-type" evidence="2">
    <location>
        <begin position="18"/>
        <end position="69"/>
    </location>
</feature>
<accession>A0ABW8N7B9</accession>
<gene>
    <name evidence="3" type="ORF">ABIA52_002361</name>
</gene>
<protein>
    <submittedName>
        <fullName evidence="3">NBD/HSP70 family sugar kinase/biotin operon repressor</fullName>
    </submittedName>
</protein>
<dbReference type="InterPro" id="IPR043129">
    <property type="entry name" value="ATPase_NBD"/>
</dbReference>
<dbReference type="EMBL" id="JBIYEW010000003">
    <property type="protein sequence ID" value="MFK4639472.1"/>
    <property type="molecule type" value="Genomic_DNA"/>
</dbReference>
<dbReference type="PANTHER" id="PTHR18964:SF149">
    <property type="entry name" value="BIFUNCTIONAL UDP-N-ACETYLGLUCOSAMINE 2-EPIMERASE_N-ACETYLMANNOSAMINE KINASE"/>
    <property type="match status" value="1"/>
</dbReference>
<dbReference type="CDD" id="cd23763">
    <property type="entry name" value="ASKHA_ATPase_ROK"/>
    <property type="match status" value="1"/>
</dbReference>
<dbReference type="GO" id="GO:0016301">
    <property type="term" value="F:kinase activity"/>
    <property type="evidence" value="ECO:0007669"/>
    <property type="project" value="UniProtKB-KW"/>
</dbReference>
<dbReference type="InterPro" id="IPR036390">
    <property type="entry name" value="WH_DNA-bd_sf"/>
</dbReference>
<dbReference type="Proteomes" id="UP001620520">
    <property type="component" value="Unassembled WGS sequence"/>
</dbReference>
<dbReference type="InterPro" id="IPR000835">
    <property type="entry name" value="HTH_MarR-typ"/>
</dbReference>
<dbReference type="SUPFAM" id="SSF46785">
    <property type="entry name" value="Winged helix' DNA-binding domain"/>
    <property type="match status" value="1"/>
</dbReference>
<organism evidence="3 4">
    <name type="scientific">Paenarthrobacter histidinolovorans</name>
    <dbReference type="NCBI Taxonomy" id="43664"/>
    <lineage>
        <taxon>Bacteria</taxon>
        <taxon>Bacillati</taxon>
        <taxon>Actinomycetota</taxon>
        <taxon>Actinomycetes</taxon>
        <taxon>Micrococcales</taxon>
        <taxon>Micrococcaceae</taxon>
        <taxon>Paenarthrobacter</taxon>
    </lineage>
</organism>
<proteinExistence type="inferred from homology"/>
<dbReference type="Pfam" id="PF12802">
    <property type="entry name" value="MarR_2"/>
    <property type="match status" value="1"/>
</dbReference>
<dbReference type="Pfam" id="PF00480">
    <property type="entry name" value="ROK"/>
    <property type="match status" value="1"/>
</dbReference>
<keyword evidence="4" id="KW-1185">Reference proteome</keyword>
<dbReference type="RefSeq" id="WP_404594541.1">
    <property type="nucleotide sequence ID" value="NZ_JBIYEW010000003.1"/>
</dbReference>
<evidence type="ECO:0000313" key="4">
    <source>
        <dbReference type="Proteomes" id="UP001620520"/>
    </source>
</evidence>
<dbReference type="Gene3D" id="3.30.420.40">
    <property type="match status" value="3"/>
</dbReference>
<sequence length="365" mass="38727">MATVQELPRHEMLASITEARFLEALFLSEGPLSRAEISQQTGISKPAISEAAKRLTEHGIILSTGTRRGGRGGVATLFEVNGKRAHSLALGLAPRKISAHAMALDGTTAFEAERDVELDSSPAVVIETARRLLEEASQASGSPLESICVSVANPIDPRTGETVALENSAFAAGRFNIVHELGISAPHVVVDNDVNWATLAERHLGAMAGVDDFVYIYLGDGLGAGLFLGGSLQRGYRGLAGEIGYLRDLDGMDLTERLSAHGFGRDSAYGLDSRAVSASQTRPAANLEEAMKRVSHHIANIVTLVNPRAIVLGGPLTQNERVADIITTNVAQLVVTPVDVVTGNFAPLDGANYEAQRLARRSFGF</sequence>
<dbReference type="PANTHER" id="PTHR18964">
    <property type="entry name" value="ROK (REPRESSOR, ORF, KINASE) FAMILY"/>
    <property type="match status" value="1"/>
</dbReference>
<evidence type="ECO:0000313" key="3">
    <source>
        <dbReference type="EMBL" id="MFK4639472.1"/>
    </source>
</evidence>
<dbReference type="Gene3D" id="1.10.10.10">
    <property type="entry name" value="Winged helix-like DNA-binding domain superfamily/Winged helix DNA-binding domain"/>
    <property type="match status" value="1"/>
</dbReference>
<name>A0ABW8N7B9_9MICC</name>
<keyword evidence="3" id="KW-0418">Kinase</keyword>
<comment type="caution">
    <text evidence="3">The sequence shown here is derived from an EMBL/GenBank/DDBJ whole genome shotgun (WGS) entry which is preliminary data.</text>
</comment>
<dbReference type="InterPro" id="IPR011991">
    <property type="entry name" value="ArsR-like_HTH"/>
</dbReference>
<dbReference type="InterPro" id="IPR000600">
    <property type="entry name" value="ROK"/>
</dbReference>
<evidence type="ECO:0000256" key="1">
    <source>
        <dbReference type="ARBA" id="ARBA00006479"/>
    </source>
</evidence>
<dbReference type="SUPFAM" id="SSF53067">
    <property type="entry name" value="Actin-like ATPase domain"/>
    <property type="match status" value="1"/>
</dbReference>
<dbReference type="CDD" id="cd00090">
    <property type="entry name" value="HTH_ARSR"/>
    <property type="match status" value="1"/>
</dbReference>
<reference evidence="3 4" key="1">
    <citation type="submission" date="2024-10" db="EMBL/GenBank/DDBJ databases">
        <title>Novel secondary metabolite-producing bacteria for plant disease control.</title>
        <authorList>
            <person name="Chevrette M."/>
        </authorList>
    </citation>
    <scope>NUCLEOTIDE SEQUENCE [LARGE SCALE GENOMIC DNA]</scope>
    <source>
        <strain evidence="3 4">J30 TE3557</strain>
    </source>
</reference>
<evidence type="ECO:0000259" key="2">
    <source>
        <dbReference type="Pfam" id="PF12802"/>
    </source>
</evidence>
<keyword evidence="3" id="KW-0808">Transferase</keyword>